<evidence type="ECO:0000313" key="1">
    <source>
        <dbReference type="EMBL" id="GFG36309.1"/>
    </source>
</evidence>
<proteinExistence type="predicted"/>
<dbReference type="PANTHER" id="PTHR47326:SF1">
    <property type="entry name" value="HTH PSQ-TYPE DOMAIN-CONTAINING PROTEIN"/>
    <property type="match status" value="1"/>
</dbReference>
<dbReference type="AlphaFoldDB" id="A0A6L2PUV0"/>
<organism evidence="1 2">
    <name type="scientific">Coptotermes formosanus</name>
    <name type="common">Formosan subterranean termite</name>
    <dbReference type="NCBI Taxonomy" id="36987"/>
    <lineage>
        <taxon>Eukaryota</taxon>
        <taxon>Metazoa</taxon>
        <taxon>Ecdysozoa</taxon>
        <taxon>Arthropoda</taxon>
        <taxon>Hexapoda</taxon>
        <taxon>Insecta</taxon>
        <taxon>Pterygota</taxon>
        <taxon>Neoptera</taxon>
        <taxon>Polyneoptera</taxon>
        <taxon>Dictyoptera</taxon>
        <taxon>Blattodea</taxon>
        <taxon>Blattoidea</taxon>
        <taxon>Termitoidae</taxon>
        <taxon>Rhinotermitidae</taxon>
        <taxon>Coptotermes</taxon>
    </lineage>
</organism>
<reference evidence="2" key="1">
    <citation type="submission" date="2020-01" db="EMBL/GenBank/DDBJ databases">
        <title>Draft genome sequence of the Termite Coptotermes fromosanus.</title>
        <authorList>
            <person name="Itakura S."/>
            <person name="Yosikawa Y."/>
            <person name="Umezawa K."/>
        </authorList>
    </citation>
    <scope>NUCLEOTIDE SEQUENCE [LARGE SCALE GENOMIC DNA]</scope>
</reference>
<sequence>MFRSFCEPELLRRGNDPSSVWFQQDGATTHTARTSMSALREIFPQHIISRGGDVPWHARSPDASACYYFLWGYLRSKVFISKPRTIQELKHRIKEEIAEIPEQITRRVTENLRERLEQCLRNGGGHQNDEIFKYTMTCTEFFCDSNTYIRR</sequence>
<accession>A0A6L2PUV0</accession>
<dbReference type="PANTHER" id="PTHR47326">
    <property type="entry name" value="TRANSPOSABLE ELEMENT TC3 TRANSPOSASE-LIKE PROTEIN"/>
    <property type="match status" value="1"/>
</dbReference>
<name>A0A6L2PUV0_COPFO</name>
<dbReference type="GO" id="GO:0003676">
    <property type="term" value="F:nucleic acid binding"/>
    <property type="evidence" value="ECO:0007669"/>
    <property type="project" value="InterPro"/>
</dbReference>
<dbReference type="EMBL" id="BLKM01000627">
    <property type="protein sequence ID" value="GFG36309.1"/>
    <property type="molecule type" value="Genomic_DNA"/>
</dbReference>
<keyword evidence="2" id="KW-1185">Reference proteome</keyword>
<evidence type="ECO:0000313" key="2">
    <source>
        <dbReference type="Proteomes" id="UP000502823"/>
    </source>
</evidence>
<gene>
    <name evidence="1" type="ORF">Cfor_00837</name>
</gene>
<dbReference type="InParanoid" id="A0A6L2PUV0"/>
<dbReference type="Proteomes" id="UP000502823">
    <property type="component" value="Unassembled WGS sequence"/>
</dbReference>
<dbReference type="InterPro" id="IPR036397">
    <property type="entry name" value="RNaseH_sf"/>
</dbReference>
<comment type="caution">
    <text evidence="1">The sequence shown here is derived from an EMBL/GenBank/DDBJ whole genome shotgun (WGS) entry which is preliminary data.</text>
</comment>
<protein>
    <recommendedName>
        <fullName evidence="3">Tc1-like transposase DDE domain-containing protein</fullName>
    </recommendedName>
</protein>
<dbReference type="OrthoDB" id="6620868at2759"/>
<evidence type="ECO:0008006" key="3">
    <source>
        <dbReference type="Google" id="ProtNLM"/>
    </source>
</evidence>
<dbReference type="Gene3D" id="3.30.420.10">
    <property type="entry name" value="Ribonuclease H-like superfamily/Ribonuclease H"/>
    <property type="match status" value="1"/>
</dbReference>